<dbReference type="GO" id="GO:0003700">
    <property type="term" value="F:DNA-binding transcription factor activity"/>
    <property type="evidence" value="ECO:0007669"/>
    <property type="project" value="InterPro"/>
</dbReference>
<keyword evidence="2" id="KW-0238">DNA-binding</keyword>
<evidence type="ECO:0000256" key="1">
    <source>
        <dbReference type="ARBA" id="ARBA00023015"/>
    </source>
</evidence>
<dbReference type="SMART" id="SM00342">
    <property type="entry name" value="HTH_ARAC"/>
    <property type="match status" value="1"/>
</dbReference>
<evidence type="ECO:0000256" key="4">
    <source>
        <dbReference type="PROSITE-ProRule" id="PRU00169"/>
    </source>
</evidence>
<protein>
    <submittedName>
        <fullName evidence="7">Response regulator</fullName>
    </submittedName>
</protein>
<dbReference type="Gene3D" id="3.40.50.2300">
    <property type="match status" value="1"/>
</dbReference>
<dbReference type="InterPro" id="IPR020449">
    <property type="entry name" value="Tscrpt_reg_AraC-type_HTH"/>
</dbReference>
<evidence type="ECO:0000259" key="5">
    <source>
        <dbReference type="PROSITE" id="PS01124"/>
    </source>
</evidence>
<gene>
    <name evidence="7" type="ORF">FE784_15280</name>
</gene>
<dbReference type="CDD" id="cd17536">
    <property type="entry name" value="REC_YesN-like"/>
    <property type="match status" value="1"/>
</dbReference>
<dbReference type="InterPro" id="IPR001789">
    <property type="entry name" value="Sig_transdc_resp-reg_receiver"/>
</dbReference>
<feature type="domain" description="HTH araC/xylS-type" evidence="5">
    <location>
        <begin position="473"/>
        <end position="571"/>
    </location>
</feature>
<dbReference type="InterPro" id="IPR009057">
    <property type="entry name" value="Homeodomain-like_sf"/>
</dbReference>
<keyword evidence="8" id="KW-1185">Reference proteome</keyword>
<dbReference type="PANTHER" id="PTHR43280">
    <property type="entry name" value="ARAC-FAMILY TRANSCRIPTIONAL REGULATOR"/>
    <property type="match status" value="1"/>
</dbReference>
<dbReference type="PROSITE" id="PS00041">
    <property type="entry name" value="HTH_ARAC_FAMILY_1"/>
    <property type="match status" value="1"/>
</dbReference>
<evidence type="ECO:0000313" key="7">
    <source>
        <dbReference type="EMBL" id="TNJ65383.1"/>
    </source>
</evidence>
<dbReference type="InterPro" id="IPR018060">
    <property type="entry name" value="HTH_AraC"/>
</dbReference>
<dbReference type="PANTHER" id="PTHR43280:SF10">
    <property type="entry name" value="REGULATORY PROTEIN POCR"/>
    <property type="match status" value="1"/>
</dbReference>
<keyword evidence="4" id="KW-0597">Phosphoprotein</keyword>
<evidence type="ECO:0000256" key="3">
    <source>
        <dbReference type="ARBA" id="ARBA00023163"/>
    </source>
</evidence>
<dbReference type="GO" id="GO:0000160">
    <property type="term" value="P:phosphorelay signal transduction system"/>
    <property type="evidence" value="ECO:0007669"/>
    <property type="project" value="InterPro"/>
</dbReference>
<keyword evidence="3" id="KW-0804">Transcription</keyword>
<feature type="domain" description="Response regulatory" evidence="6">
    <location>
        <begin position="34"/>
        <end position="152"/>
    </location>
</feature>
<reference evidence="7 8" key="1">
    <citation type="submission" date="2019-05" db="EMBL/GenBank/DDBJ databases">
        <title>We sequenced the genome of Paenibacillus hemerocallicola KCTC 33185 for further insight into its adaptation and study the phylogeny of Paenibacillus.</title>
        <authorList>
            <person name="Narsing Rao M.P."/>
        </authorList>
    </citation>
    <scope>NUCLEOTIDE SEQUENCE [LARGE SCALE GENOMIC DNA]</scope>
    <source>
        <strain evidence="7 8">KCTC 33185</strain>
    </source>
</reference>
<dbReference type="Gene3D" id="1.10.10.60">
    <property type="entry name" value="Homeodomain-like"/>
    <property type="match status" value="2"/>
</dbReference>
<comment type="caution">
    <text evidence="7">The sequence shown here is derived from an EMBL/GenBank/DDBJ whole genome shotgun (WGS) entry which is preliminary data.</text>
</comment>
<evidence type="ECO:0000256" key="2">
    <source>
        <dbReference type="ARBA" id="ARBA00023125"/>
    </source>
</evidence>
<dbReference type="SMART" id="SM00448">
    <property type="entry name" value="REC"/>
    <property type="match status" value="1"/>
</dbReference>
<proteinExistence type="predicted"/>
<organism evidence="7 8">
    <name type="scientific">Paenibacillus hemerocallicola</name>
    <dbReference type="NCBI Taxonomy" id="1172614"/>
    <lineage>
        <taxon>Bacteria</taxon>
        <taxon>Bacillati</taxon>
        <taxon>Bacillota</taxon>
        <taxon>Bacilli</taxon>
        <taxon>Bacillales</taxon>
        <taxon>Paenibacillaceae</taxon>
        <taxon>Paenibacillus</taxon>
    </lineage>
</organism>
<name>A0A5C4T8G0_9BACL</name>
<dbReference type="Proteomes" id="UP000307943">
    <property type="component" value="Unassembled WGS sequence"/>
</dbReference>
<dbReference type="InterPro" id="IPR011006">
    <property type="entry name" value="CheY-like_superfamily"/>
</dbReference>
<dbReference type="SUPFAM" id="SSF46689">
    <property type="entry name" value="Homeodomain-like"/>
    <property type="match status" value="2"/>
</dbReference>
<dbReference type="PROSITE" id="PS50110">
    <property type="entry name" value="RESPONSE_REGULATORY"/>
    <property type="match status" value="1"/>
</dbReference>
<accession>A0A5C4T8G0</accession>
<feature type="modified residue" description="4-aspartylphosphate" evidence="4">
    <location>
        <position position="87"/>
    </location>
</feature>
<evidence type="ECO:0000313" key="8">
    <source>
        <dbReference type="Proteomes" id="UP000307943"/>
    </source>
</evidence>
<keyword evidence="1" id="KW-0805">Transcription regulation</keyword>
<dbReference type="GO" id="GO:0043565">
    <property type="term" value="F:sequence-specific DNA binding"/>
    <property type="evidence" value="ECO:0007669"/>
    <property type="project" value="InterPro"/>
</dbReference>
<dbReference type="Pfam" id="PF00072">
    <property type="entry name" value="Response_reg"/>
    <property type="match status" value="1"/>
</dbReference>
<dbReference type="SUPFAM" id="SSF52172">
    <property type="entry name" value="CheY-like"/>
    <property type="match status" value="1"/>
</dbReference>
<dbReference type="AlphaFoldDB" id="A0A5C4T8G0"/>
<sequence>MGRRSPSTSTARPDVGRGSRCIYRLSKEMYPMRNVMLVDDDVPVLDFMKQAIDWEQLGLRLVGMFENGAKAYEYAASVQAPDILVTDIGMPHMNGLQLIEKVKALRPELSVVILSCHDEFKYAQQAIKLGVDDYILKETIEPEMLGELLRGIVARLEGREAAVVPGAGDLADKLPDSGRSIVKERFIRSMLYNPLSAPEAWKETASEFGIRLGSAPYLPVLLVIDRFSEARARFVSEDSCMFAVENVTDELLGRYGGDAASFRVANRELLLLFGTGTDESGRSVGLYRVEPALRRIRGALGNYLKLSVSFVAGGSSSVDPHRLRDEMRRLAASGEHRFYLPEGTIGELAEREFSRDDLFAYYPEALETFRHVVLRQEAERIEPVVRLWADRIRERRFAPETVKQWFMKLLLDLHMKFMTMERVPSAFSREALHQTFLEADRLDRLASIAAEYMREAAMRMSAIYGQPRRAEISEAQRFVALNAHRKISLEEVAAHLHLNASYFSRLFKKETNETFVDFVTRTKMEKAKELLDLSRYTVHEIADRLGYDNKSYFVKLFKAHSGMKPGEYAGKARE</sequence>
<dbReference type="PRINTS" id="PR00032">
    <property type="entry name" value="HTHARAC"/>
</dbReference>
<dbReference type="EMBL" id="VDCQ01000019">
    <property type="protein sequence ID" value="TNJ65383.1"/>
    <property type="molecule type" value="Genomic_DNA"/>
</dbReference>
<dbReference type="Pfam" id="PF12833">
    <property type="entry name" value="HTH_18"/>
    <property type="match status" value="1"/>
</dbReference>
<dbReference type="PROSITE" id="PS01124">
    <property type="entry name" value="HTH_ARAC_FAMILY_2"/>
    <property type="match status" value="1"/>
</dbReference>
<dbReference type="InterPro" id="IPR018062">
    <property type="entry name" value="HTH_AraC-typ_CS"/>
</dbReference>
<dbReference type="OrthoDB" id="342399at2"/>
<evidence type="ECO:0000259" key="6">
    <source>
        <dbReference type="PROSITE" id="PS50110"/>
    </source>
</evidence>